<evidence type="ECO:0000256" key="1">
    <source>
        <dbReference type="ARBA" id="ARBA00000085"/>
    </source>
</evidence>
<dbReference type="InterPro" id="IPR001789">
    <property type="entry name" value="Sig_transdc_resp-reg_receiver"/>
</dbReference>
<dbReference type="SUPFAM" id="SSF55874">
    <property type="entry name" value="ATPase domain of HSP90 chaperone/DNA topoisomerase II/histidine kinase"/>
    <property type="match status" value="1"/>
</dbReference>
<dbReference type="CDD" id="cd00082">
    <property type="entry name" value="HisKA"/>
    <property type="match status" value="1"/>
</dbReference>
<dbReference type="InterPro" id="IPR011006">
    <property type="entry name" value="CheY-like_superfamily"/>
</dbReference>
<proteinExistence type="predicted"/>
<comment type="caution">
    <text evidence="7">The sequence shown here is derived from an EMBL/GenBank/DDBJ whole genome shotgun (WGS) entry which is preliminary data.</text>
</comment>
<keyword evidence="3 4" id="KW-0597">Phosphoprotein</keyword>
<feature type="modified residue" description="4-aspartylphosphate" evidence="4">
    <location>
        <position position="17"/>
    </location>
</feature>
<dbReference type="Pfam" id="PF00512">
    <property type="entry name" value="HisKA"/>
    <property type="match status" value="1"/>
</dbReference>
<dbReference type="InterPro" id="IPR003594">
    <property type="entry name" value="HATPase_dom"/>
</dbReference>
<sequence length="324" mass="36638">IEELLEENIEIPLVISDQLMPGMKGDELLKQIHAIIPKTLKILLTGQADADAVGKAVNNANLYRYIAKPWEPTDFNLTVTEAVHSYFQEKELTEFYADLEKKVAKRTEELKQKNEFLGIAVHDLRNPLAAIRGYAEMIKGDYNETTLEGDTFDLADQIINSSQYMIELIEGLLEVNQIETGKMNLSLCVMDILPILQWLTDHYTELAKAKGITLQFQCIEKSYNILGNENSLRQVLDNLISNAVKYSPYGKSISVRLNEDDKWIRCEIQDEGPGLSDEDQQKLFLQFSRLTPQPTGNENSTGLGLFIVKKLVDSMRGKTCATVF</sequence>
<dbReference type="CDD" id="cd00075">
    <property type="entry name" value="HATPase"/>
    <property type="match status" value="1"/>
</dbReference>
<feature type="domain" description="Response regulatory" evidence="6">
    <location>
        <begin position="1"/>
        <end position="83"/>
    </location>
</feature>
<name>A0ABT7VVL5_9GAMM</name>
<dbReference type="EMBL" id="JAUCGM010000733">
    <property type="protein sequence ID" value="MDM8563588.1"/>
    <property type="molecule type" value="Genomic_DNA"/>
</dbReference>
<dbReference type="Gene3D" id="3.40.50.2300">
    <property type="match status" value="1"/>
</dbReference>
<evidence type="ECO:0000256" key="4">
    <source>
        <dbReference type="PROSITE-ProRule" id="PRU00169"/>
    </source>
</evidence>
<evidence type="ECO:0000313" key="8">
    <source>
        <dbReference type="Proteomes" id="UP001171945"/>
    </source>
</evidence>
<evidence type="ECO:0000313" key="7">
    <source>
        <dbReference type="EMBL" id="MDM8563588.1"/>
    </source>
</evidence>
<dbReference type="Pfam" id="PF02518">
    <property type="entry name" value="HATPase_c"/>
    <property type="match status" value="1"/>
</dbReference>
<dbReference type="SUPFAM" id="SSF52172">
    <property type="entry name" value="CheY-like"/>
    <property type="match status" value="1"/>
</dbReference>
<accession>A0ABT7VVL5</accession>
<dbReference type="Proteomes" id="UP001171945">
    <property type="component" value="Unassembled WGS sequence"/>
</dbReference>
<dbReference type="GO" id="GO:0016301">
    <property type="term" value="F:kinase activity"/>
    <property type="evidence" value="ECO:0007669"/>
    <property type="project" value="UniProtKB-KW"/>
</dbReference>
<dbReference type="InterPro" id="IPR005467">
    <property type="entry name" value="His_kinase_dom"/>
</dbReference>
<dbReference type="PANTHER" id="PTHR43547">
    <property type="entry name" value="TWO-COMPONENT HISTIDINE KINASE"/>
    <property type="match status" value="1"/>
</dbReference>
<reference evidence="7" key="1">
    <citation type="submission" date="2023-06" db="EMBL/GenBank/DDBJ databases">
        <title>Uncultivated large filamentous bacteria from sulfidic sediments reveal new species and different genomic features in energy metabolism and defense.</title>
        <authorList>
            <person name="Fonseca A."/>
        </authorList>
    </citation>
    <scope>NUCLEOTIDE SEQUENCE</scope>
    <source>
        <strain evidence="7">HSG4</strain>
    </source>
</reference>
<feature type="non-terminal residue" evidence="7">
    <location>
        <position position="1"/>
    </location>
</feature>
<dbReference type="PROSITE" id="PS50110">
    <property type="entry name" value="RESPONSE_REGULATORY"/>
    <property type="match status" value="1"/>
</dbReference>
<dbReference type="Gene3D" id="1.10.287.130">
    <property type="match status" value="1"/>
</dbReference>
<comment type="catalytic activity">
    <reaction evidence="1">
        <text>ATP + protein L-histidine = ADP + protein N-phospho-L-histidine.</text>
        <dbReference type="EC" id="2.7.13.3"/>
    </reaction>
</comment>
<protein>
    <recommendedName>
        <fullName evidence="2">histidine kinase</fullName>
        <ecNumber evidence="2">2.7.13.3</ecNumber>
    </recommendedName>
</protein>
<evidence type="ECO:0000256" key="2">
    <source>
        <dbReference type="ARBA" id="ARBA00012438"/>
    </source>
</evidence>
<evidence type="ECO:0000256" key="3">
    <source>
        <dbReference type="ARBA" id="ARBA00022553"/>
    </source>
</evidence>
<feature type="domain" description="Histidine kinase" evidence="5">
    <location>
        <begin position="119"/>
        <end position="318"/>
    </location>
</feature>
<dbReference type="InterPro" id="IPR003661">
    <property type="entry name" value="HisK_dim/P_dom"/>
</dbReference>
<dbReference type="EC" id="2.7.13.3" evidence="2"/>
<dbReference type="InterPro" id="IPR036890">
    <property type="entry name" value="HATPase_C_sf"/>
</dbReference>
<gene>
    <name evidence="7" type="ORF">QUF54_09565</name>
</gene>
<organism evidence="7 8">
    <name type="scientific">Candidatus Marithioploca araucensis</name>
    <dbReference type="NCBI Taxonomy" id="70273"/>
    <lineage>
        <taxon>Bacteria</taxon>
        <taxon>Pseudomonadati</taxon>
        <taxon>Pseudomonadota</taxon>
        <taxon>Gammaproteobacteria</taxon>
        <taxon>Thiotrichales</taxon>
        <taxon>Thiotrichaceae</taxon>
        <taxon>Candidatus Marithioploca</taxon>
    </lineage>
</organism>
<dbReference type="PRINTS" id="PR00344">
    <property type="entry name" value="BCTRLSENSOR"/>
</dbReference>
<dbReference type="InterPro" id="IPR004358">
    <property type="entry name" value="Sig_transdc_His_kin-like_C"/>
</dbReference>
<dbReference type="SMART" id="SM00388">
    <property type="entry name" value="HisKA"/>
    <property type="match status" value="1"/>
</dbReference>
<dbReference type="SMART" id="SM00387">
    <property type="entry name" value="HATPase_c"/>
    <property type="match status" value="1"/>
</dbReference>
<evidence type="ECO:0000259" key="6">
    <source>
        <dbReference type="PROSITE" id="PS50110"/>
    </source>
</evidence>
<keyword evidence="7" id="KW-0808">Transferase</keyword>
<dbReference type="SUPFAM" id="SSF47384">
    <property type="entry name" value="Homodimeric domain of signal transducing histidine kinase"/>
    <property type="match status" value="1"/>
</dbReference>
<dbReference type="Gene3D" id="3.30.565.10">
    <property type="entry name" value="Histidine kinase-like ATPase, C-terminal domain"/>
    <property type="match status" value="1"/>
</dbReference>
<dbReference type="InterPro" id="IPR036097">
    <property type="entry name" value="HisK_dim/P_sf"/>
</dbReference>
<dbReference type="Pfam" id="PF00072">
    <property type="entry name" value="Response_reg"/>
    <property type="match status" value="1"/>
</dbReference>
<evidence type="ECO:0000259" key="5">
    <source>
        <dbReference type="PROSITE" id="PS50109"/>
    </source>
</evidence>
<dbReference type="PANTHER" id="PTHR43547:SF2">
    <property type="entry name" value="HYBRID SIGNAL TRANSDUCTION HISTIDINE KINASE C"/>
    <property type="match status" value="1"/>
</dbReference>
<dbReference type="PROSITE" id="PS50109">
    <property type="entry name" value="HIS_KIN"/>
    <property type="match status" value="1"/>
</dbReference>
<keyword evidence="7" id="KW-0418">Kinase</keyword>
<keyword evidence="8" id="KW-1185">Reference proteome</keyword>